<dbReference type="InterPro" id="IPR013597">
    <property type="entry name" value="Mat_intron_G2"/>
</dbReference>
<name>A0A125R6T0_9BRYO</name>
<gene>
    <name evidence="2" type="primary">ORF807</name>
</gene>
<dbReference type="CDD" id="cd01651">
    <property type="entry name" value="RT_G2_intron"/>
    <property type="match status" value="1"/>
</dbReference>
<dbReference type="Pfam" id="PF08388">
    <property type="entry name" value="GIIM"/>
    <property type="match status" value="1"/>
</dbReference>
<geneLocation type="mitochondrion" evidence="2"/>
<feature type="domain" description="Reverse transcriptase" evidence="1">
    <location>
        <begin position="276"/>
        <end position="544"/>
    </location>
</feature>
<dbReference type="PANTHER" id="PTHR34047:SF8">
    <property type="entry name" value="PROTEIN YKFC"/>
    <property type="match status" value="1"/>
</dbReference>
<dbReference type="PANTHER" id="PTHR34047">
    <property type="entry name" value="NUCLEAR INTRON MATURASE 1, MITOCHONDRIAL-RELATED"/>
    <property type="match status" value="1"/>
</dbReference>
<dbReference type="InterPro" id="IPR051083">
    <property type="entry name" value="GrpII_Intron_Splice-Mob/Def"/>
</dbReference>
<proteinExistence type="predicted"/>
<dbReference type="EMBL" id="KU050083">
    <property type="protein sequence ID" value="AMD11886.1"/>
    <property type="molecule type" value="Genomic_DNA"/>
</dbReference>
<accession>A0A125R6T0</accession>
<dbReference type="AlphaFoldDB" id="A0A125R6T0"/>
<sequence length="807" mass="93108">MQITGNEVGCLGVDVMRKVEYGARKRKEAPFSFVSVSNSFRLDPGNSRDLLGLECALPSFKGKISHVACKKPSALARVDHSRPNIFRKDRYSIGSVALVVELFSRAEIGISIQLDIVDISKSMMLSQGEMRRKAIHNNMCVMLKRLTWKERRGFSNSSGSLDSLFAEWKETRKESRIIARKAAVIMNEGRWPMLGKKFTAIHQLVKNQQRILSLLAASLGLGNPLLRDCMLEICTQLTSRIIAVDNLYYTSKSRTSGVDGKILKASTRIGLVRRVSWINIKNYKSSPVRHDMIFEPKNGERLLRIPTIFDRTIQHLFNIDTAPETEPFADNYNFGSRRGKCAHMAVGEIAYILDTKRQRVRKVSNNKMEQNSNFVSKWVIDADIKGFFGRIFHRWILENFPMPSSTENVLEEWLKSPIEYQGELEVSFSGVISPLIANFALDGLENKITTSGHRTTMTDPKRTEWMQRKGHRYLFNETRKTESVRLIRYADDFVIITNDETLVERLFEKAKSFLAKRGLQLSPEKTRIFPWKIGERLNFIGFIFHNIDRARSHSQVTSLCKVEKNFTRGGLYVYPNPDRIMSLKCKIKNVFSENIDLSPYQMIKLVNPIIHGWGNYFGIGNFLRTFSLLDHWIWHRSWRYLHRKFSKTPRPRLVSRFYQGVPSPRGRLWDFHATWIKLSVDAKRHCADVVWITLLASMVKEVPAHMFRASRDLGNPFVDPTPFDEWNFRIQSYREIFVDGKGNEFSRLFIRQKGICPVCNQGLGYLTNSNLEIHNLRPFYKNPEVPGNGNSLHKSLVHSWCLVTEHA</sequence>
<reference evidence="2" key="1">
    <citation type="submission" date="2015-11" db="EMBL/GenBank/DDBJ databases">
        <title>The complete mitochondrial genome of Racomitrium lanuginosum.</title>
        <authorList>
            <person name="Sawicki J."/>
        </authorList>
    </citation>
    <scope>NUCLEOTIDE SEQUENCE</scope>
</reference>
<dbReference type="InterPro" id="IPR043502">
    <property type="entry name" value="DNA/RNA_pol_sf"/>
</dbReference>
<keyword evidence="2" id="KW-0496">Mitochondrion</keyword>
<evidence type="ECO:0000259" key="1">
    <source>
        <dbReference type="PROSITE" id="PS50878"/>
    </source>
</evidence>
<organism evidence="2">
    <name type="scientific">Racomitrium lanuginosum</name>
    <dbReference type="NCBI Taxonomy" id="140628"/>
    <lineage>
        <taxon>Eukaryota</taxon>
        <taxon>Viridiplantae</taxon>
        <taxon>Streptophyta</taxon>
        <taxon>Embryophyta</taxon>
        <taxon>Bryophyta</taxon>
        <taxon>Bryophytina</taxon>
        <taxon>Bryopsida</taxon>
        <taxon>Dicranidae</taxon>
        <taxon>Grimmiales</taxon>
        <taxon>Grimmiaceae</taxon>
        <taxon>Racomitrium</taxon>
    </lineage>
</organism>
<evidence type="ECO:0000313" key="2">
    <source>
        <dbReference type="EMBL" id="AMD11886.1"/>
    </source>
</evidence>
<dbReference type="PROSITE" id="PS50878">
    <property type="entry name" value="RT_POL"/>
    <property type="match status" value="1"/>
</dbReference>
<dbReference type="GeneID" id="26896573"/>
<dbReference type="InterPro" id="IPR000477">
    <property type="entry name" value="RT_dom"/>
</dbReference>
<protein>
    <recommendedName>
        <fullName evidence="1">Reverse transcriptase domain-containing protein</fullName>
    </recommendedName>
</protein>
<dbReference type="Pfam" id="PF00078">
    <property type="entry name" value="RVT_1"/>
    <property type="match status" value="1"/>
</dbReference>
<dbReference type="RefSeq" id="YP_009235268.1">
    <property type="nucleotide sequence ID" value="NC_029452.1"/>
</dbReference>
<dbReference type="SUPFAM" id="SSF56672">
    <property type="entry name" value="DNA/RNA polymerases"/>
    <property type="match status" value="1"/>
</dbReference>